<dbReference type="Gene3D" id="1.10.10.60">
    <property type="entry name" value="Homeodomain-like"/>
    <property type="match status" value="1"/>
</dbReference>
<dbReference type="PANTHER" id="PTHR14043:SF2">
    <property type="entry name" value="HOMEOBOX PROTEIN CUT"/>
    <property type="match status" value="1"/>
</dbReference>
<feature type="domain" description="CUT" evidence="16">
    <location>
        <begin position="766"/>
        <end position="853"/>
    </location>
</feature>
<dbReference type="SMART" id="SM01109">
    <property type="entry name" value="CUT"/>
    <property type="match status" value="2"/>
</dbReference>
<keyword evidence="18" id="KW-1185">Reference proteome</keyword>
<feature type="region of interest" description="Disordered" evidence="14">
    <location>
        <begin position="289"/>
        <end position="336"/>
    </location>
</feature>
<name>A0ABQ7QFT6_PLUXY</name>
<dbReference type="PROSITE" id="PS00027">
    <property type="entry name" value="HOMEOBOX_1"/>
    <property type="match status" value="1"/>
</dbReference>
<comment type="caution">
    <text evidence="17">The sequence shown here is derived from an EMBL/GenBank/DDBJ whole genome shotgun (WGS) entry which is preliminary data.</text>
</comment>
<dbReference type="Gene3D" id="1.10.260.40">
    <property type="entry name" value="lambda repressor-like DNA-binding domains"/>
    <property type="match status" value="2"/>
</dbReference>
<dbReference type="InterPro" id="IPR009057">
    <property type="entry name" value="Homeodomain-like_sf"/>
</dbReference>
<evidence type="ECO:0000256" key="10">
    <source>
        <dbReference type="PROSITE-ProRule" id="PRU00108"/>
    </source>
</evidence>
<dbReference type="Pfam" id="PF00046">
    <property type="entry name" value="Homeodomain"/>
    <property type="match status" value="1"/>
</dbReference>
<feature type="compositionally biased region" description="Polar residues" evidence="14">
    <location>
        <begin position="313"/>
        <end position="324"/>
    </location>
</feature>
<evidence type="ECO:0000256" key="11">
    <source>
        <dbReference type="RuleBase" id="RU000682"/>
    </source>
</evidence>
<feature type="compositionally biased region" description="Basic and acidic residues" evidence="14">
    <location>
        <begin position="76"/>
        <end position="103"/>
    </location>
</feature>
<reference evidence="17 18" key="1">
    <citation type="submission" date="2021-06" db="EMBL/GenBank/DDBJ databases">
        <title>A haploid diamondback moth (Plutella xylostella L.) genome assembly resolves 31 chromosomes and identifies a diamide resistance mutation.</title>
        <authorList>
            <person name="Ward C.M."/>
            <person name="Perry K.D."/>
            <person name="Baker G."/>
            <person name="Powis K."/>
            <person name="Heckel D.G."/>
            <person name="Baxter S.W."/>
        </authorList>
    </citation>
    <scope>NUCLEOTIDE SEQUENCE [LARGE SCALE GENOMIC DNA]</scope>
    <source>
        <strain evidence="17 18">LV</strain>
        <tissue evidence="17">Single pupa</tissue>
    </source>
</reference>
<protein>
    <recommendedName>
        <fullName evidence="12">DNA-binding protein SATB</fullName>
    </recommendedName>
    <alternativeName>
        <fullName evidence="12">Special AT-rich sequence-binding protein</fullName>
    </alternativeName>
</protein>
<evidence type="ECO:0000256" key="3">
    <source>
        <dbReference type="ARBA" id="ARBA00022737"/>
    </source>
</evidence>
<evidence type="ECO:0000256" key="1">
    <source>
        <dbReference type="ARBA" id="ARBA00004123"/>
    </source>
</evidence>
<dbReference type="InterPro" id="IPR017970">
    <property type="entry name" value="Homeobox_CS"/>
</dbReference>
<dbReference type="CDD" id="cd00086">
    <property type="entry name" value="homeodomain"/>
    <property type="match status" value="1"/>
</dbReference>
<evidence type="ECO:0000256" key="8">
    <source>
        <dbReference type="ARBA" id="ARBA00023163"/>
    </source>
</evidence>
<keyword evidence="9 10" id="KW-0539">Nucleus</keyword>
<accession>A0ABQ7QFT6</accession>
<evidence type="ECO:0000313" key="18">
    <source>
        <dbReference type="Proteomes" id="UP000823941"/>
    </source>
</evidence>
<keyword evidence="6 10" id="KW-0238">DNA-binding</keyword>
<proteinExistence type="inferred from homology"/>
<feature type="compositionally biased region" description="Basic and acidic residues" evidence="14">
    <location>
        <begin position="109"/>
        <end position="121"/>
    </location>
</feature>
<feature type="DNA-binding region" description="Homeobox" evidence="10">
    <location>
        <begin position="897"/>
        <end position="956"/>
    </location>
</feature>
<feature type="region of interest" description="Disordered" evidence="14">
    <location>
        <begin position="1124"/>
        <end position="1178"/>
    </location>
</feature>
<evidence type="ECO:0000256" key="4">
    <source>
        <dbReference type="ARBA" id="ARBA00023015"/>
    </source>
</evidence>
<dbReference type="PANTHER" id="PTHR14043">
    <property type="entry name" value="CCAAT DISPLACEMENT PROTEIN-RELATED"/>
    <property type="match status" value="1"/>
</dbReference>
<feature type="compositionally biased region" description="Low complexity" evidence="14">
    <location>
        <begin position="129"/>
        <end position="138"/>
    </location>
</feature>
<feature type="region of interest" description="Disordered" evidence="14">
    <location>
        <begin position="226"/>
        <end position="276"/>
    </location>
</feature>
<dbReference type="EMBL" id="JAHIBW010000016">
    <property type="protein sequence ID" value="KAG7303645.1"/>
    <property type="molecule type" value="Genomic_DNA"/>
</dbReference>
<evidence type="ECO:0000256" key="7">
    <source>
        <dbReference type="ARBA" id="ARBA00023155"/>
    </source>
</evidence>
<keyword evidence="8 12" id="KW-0804">Transcription</keyword>
<evidence type="ECO:0000259" key="15">
    <source>
        <dbReference type="PROSITE" id="PS50071"/>
    </source>
</evidence>
<feature type="coiled-coil region" evidence="13">
    <location>
        <begin position="146"/>
        <end position="212"/>
    </location>
</feature>
<dbReference type="InterPro" id="IPR001356">
    <property type="entry name" value="HD"/>
</dbReference>
<feature type="region of interest" description="Disordered" evidence="14">
    <location>
        <begin position="61"/>
        <end position="146"/>
    </location>
</feature>
<keyword evidence="5 13" id="KW-0175">Coiled coil</keyword>
<dbReference type="InterPro" id="IPR010982">
    <property type="entry name" value="Lambda_DNA-bd_dom_sf"/>
</dbReference>
<feature type="region of interest" description="Disordered" evidence="14">
    <location>
        <begin position="707"/>
        <end position="755"/>
    </location>
</feature>
<comment type="similarity">
    <text evidence="2 12">Belongs to the CUT homeobox family.</text>
</comment>
<dbReference type="SUPFAM" id="SSF47413">
    <property type="entry name" value="lambda repressor-like DNA-binding domains"/>
    <property type="match status" value="2"/>
</dbReference>
<feature type="compositionally biased region" description="Acidic residues" evidence="14">
    <location>
        <begin position="1043"/>
        <end position="1053"/>
    </location>
</feature>
<gene>
    <name evidence="17" type="ORF">JYU34_012175</name>
</gene>
<feature type="region of interest" description="Disordered" evidence="14">
    <location>
        <begin position="487"/>
        <end position="514"/>
    </location>
</feature>
<organism evidence="17 18">
    <name type="scientific">Plutella xylostella</name>
    <name type="common">Diamondback moth</name>
    <name type="synonym">Plutella maculipennis</name>
    <dbReference type="NCBI Taxonomy" id="51655"/>
    <lineage>
        <taxon>Eukaryota</taxon>
        <taxon>Metazoa</taxon>
        <taxon>Ecdysozoa</taxon>
        <taxon>Arthropoda</taxon>
        <taxon>Hexapoda</taxon>
        <taxon>Insecta</taxon>
        <taxon>Pterygota</taxon>
        <taxon>Neoptera</taxon>
        <taxon>Endopterygota</taxon>
        <taxon>Lepidoptera</taxon>
        <taxon>Glossata</taxon>
        <taxon>Ditrysia</taxon>
        <taxon>Yponomeutoidea</taxon>
        <taxon>Plutellidae</taxon>
        <taxon>Plutella</taxon>
    </lineage>
</organism>
<feature type="compositionally biased region" description="Pro residues" evidence="14">
    <location>
        <begin position="1134"/>
        <end position="1157"/>
    </location>
</feature>
<dbReference type="SUPFAM" id="SSF46689">
    <property type="entry name" value="Homeodomain-like"/>
    <property type="match status" value="1"/>
</dbReference>
<evidence type="ECO:0000256" key="9">
    <source>
        <dbReference type="ARBA" id="ARBA00023242"/>
    </source>
</evidence>
<keyword evidence="4 12" id="KW-0805">Transcription regulation</keyword>
<dbReference type="Pfam" id="PF02376">
    <property type="entry name" value="CUT"/>
    <property type="match status" value="2"/>
</dbReference>
<feature type="region of interest" description="Disordered" evidence="14">
    <location>
        <begin position="852"/>
        <end position="900"/>
    </location>
</feature>
<dbReference type="Proteomes" id="UP000823941">
    <property type="component" value="Chromosome 16"/>
</dbReference>
<evidence type="ECO:0000256" key="14">
    <source>
        <dbReference type="SAM" id="MobiDB-lite"/>
    </source>
</evidence>
<dbReference type="PROSITE" id="PS50071">
    <property type="entry name" value="HOMEOBOX_2"/>
    <property type="match status" value="1"/>
</dbReference>
<evidence type="ECO:0000259" key="16">
    <source>
        <dbReference type="PROSITE" id="PS51042"/>
    </source>
</evidence>
<evidence type="ECO:0000256" key="12">
    <source>
        <dbReference type="RuleBase" id="RU361129"/>
    </source>
</evidence>
<dbReference type="SMART" id="SM00389">
    <property type="entry name" value="HOX"/>
    <property type="match status" value="1"/>
</dbReference>
<dbReference type="InterPro" id="IPR003350">
    <property type="entry name" value="CUT_dom"/>
</dbReference>
<keyword evidence="3" id="KW-0677">Repeat</keyword>
<evidence type="ECO:0000256" key="13">
    <source>
        <dbReference type="SAM" id="Coils"/>
    </source>
</evidence>
<evidence type="ECO:0000256" key="5">
    <source>
        <dbReference type="ARBA" id="ARBA00023054"/>
    </source>
</evidence>
<feature type="compositionally biased region" description="Low complexity" evidence="14">
    <location>
        <begin position="869"/>
        <end position="897"/>
    </location>
</feature>
<feature type="domain" description="CUT" evidence="16">
    <location>
        <begin position="569"/>
        <end position="656"/>
    </location>
</feature>
<evidence type="ECO:0000256" key="6">
    <source>
        <dbReference type="ARBA" id="ARBA00023125"/>
    </source>
</evidence>
<dbReference type="PROSITE" id="PS51042">
    <property type="entry name" value="CUT"/>
    <property type="match status" value="2"/>
</dbReference>
<feature type="domain" description="Homeobox" evidence="15">
    <location>
        <begin position="895"/>
        <end position="955"/>
    </location>
</feature>
<sequence>MHPTGAATLPAAPEAEVQAMHSMDWLFKKERIYLLAQFWQQRATLAEKEVSTLKEQLATTTPTVQAATPNGNTRLEASDTRILEHKFSELRTSPEHDIKRETDSPDNARSVDDDHNLDNQKMEMAATTRSNSNSNRSSPLVGNNQSSNLEGELAAKEKEISQLVEDVRRLQASLAALQEAHAQQLRRLEERLDEKKQHIARLEARLDNQRDYDDVKREICLLRGDVSRDKPEPARSPASSQHERASATPTAPARDHVGSKDGSIGPGFGRPDGENDDRLAHILNEASHMMKNPNIPPNNDDSRSNEDSSSPRTQCPSPFSNKDGSQNRRLKKYENDDIPQEKVVRIYQEELAKIMSRRVEDIRHNREGFPGMFPPFFSGGMPPHMERPPEDIRMALEAYHRELAKIQPGANMANLHNLPGMPPFPNLLALQHQAMQQAQNHHINGSGAIQDLSIPKDKNAKMNGMTDSDKEKAMDAEEAIRHAGSAFSLVRPKLEPGQQSTGSSASSPLGNAILPPAITPSDDFSSSAAASPLQRMASITNSLISQPSNPTHHQPQQRSMKAVLPPITQQQFDLFNNLNTEDIVRRVKEALSQYSISQRLFGESVLGLSQGSVSDLLARPKPWHMLTQKGREPFIRMKMFLEDDNAVHKLVASQYKIAPEKLMRTGNYSGAPPLPPNMGKPMPPTQKMISDATSLLNKMQQEQLLGSSHLPHLPPTPLLLTPPGFPPHHAVTLPPQHHDKERKPPPPPPHHAPLRSLHQHISPSVYEMAALTQDLDTQTITTKIKEALLANNIGQKIFGEAVLGLSQGSVSELLSKPKPWHMLSIKGREPFIRMQLWLSDAHNVDRLQALKNERREANKRRRSSGPGQDNSSDTSSNDTSEFYHSSSPGPAAGAPSAKKQRVLFSEEQKEALRLAFALDPYPNMPTIEFLATELGLSTRTITNWFHNHRMRLKQQAPHGGSEPAPREAAAPFDPVQFRLLLNQRLLELQKERLGLGGVPLPYPPYFAANSNLAALIGRGLLPPERKDQTSGLDLSMPLKREPDGDDFEDDDAESNLGSEDSLDDGESKSEPKAASTPAGGRSSRRKPVAPQWVNPDWQDEKGRNPDEVIINGVCVMRSDDFRREAAPTVRVEPSPAPPAASPPASPAASPPAAPPDALPDVLPDDKIKCETDDDRWEY</sequence>
<feature type="compositionally biased region" description="Polar residues" evidence="14">
    <location>
        <begin position="497"/>
        <end position="509"/>
    </location>
</feature>
<comment type="subcellular location">
    <subcellularLocation>
        <location evidence="1 10 11">Nucleus</location>
    </subcellularLocation>
</comment>
<feature type="region of interest" description="Disordered" evidence="14">
    <location>
        <begin position="1022"/>
        <end position="1108"/>
    </location>
</feature>
<keyword evidence="7 10" id="KW-0371">Homeobox</keyword>
<evidence type="ECO:0000313" key="17">
    <source>
        <dbReference type="EMBL" id="KAG7303645.1"/>
    </source>
</evidence>
<evidence type="ECO:0000256" key="2">
    <source>
        <dbReference type="ARBA" id="ARBA00008190"/>
    </source>
</evidence>